<name>A0A6G9D5Z2_9CORY</name>
<feature type="region of interest" description="Disordered" evidence="6">
    <location>
        <begin position="257"/>
        <end position="544"/>
    </location>
</feature>
<dbReference type="InterPro" id="IPR003593">
    <property type="entry name" value="AAA+_ATPase"/>
</dbReference>
<dbReference type="Gene3D" id="3.40.50.300">
    <property type="entry name" value="P-loop containing nucleotide triphosphate hydrolases"/>
    <property type="match status" value="1"/>
</dbReference>
<feature type="compositionally biased region" description="Polar residues" evidence="6">
    <location>
        <begin position="460"/>
        <end position="474"/>
    </location>
</feature>
<keyword evidence="4 8" id="KW-0067">ATP-binding</keyword>
<dbReference type="CDD" id="cd03230">
    <property type="entry name" value="ABC_DR_subfamily_A"/>
    <property type="match status" value="1"/>
</dbReference>
<feature type="compositionally biased region" description="Low complexity" evidence="6">
    <location>
        <begin position="411"/>
        <end position="436"/>
    </location>
</feature>
<dbReference type="GO" id="GO:0005524">
    <property type="term" value="F:ATP binding"/>
    <property type="evidence" value="ECO:0007669"/>
    <property type="project" value="UniProtKB-KW"/>
</dbReference>
<proteinExistence type="predicted"/>
<dbReference type="EMBL" id="UARK01000023">
    <property type="protein sequence ID" value="SPW30832.1"/>
    <property type="molecule type" value="Genomic_DNA"/>
</dbReference>
<evidence type="ECO:0000256" key="6">
    <source>
        <dbReference type="SAM" id="MobiDB-lite"/>
    </source>
</evidence>
<dbReference type="InterPro" id="IPR003439">
    <property type="entry name" value="ABC_transporter-like_ATP-bd"/>
</dbReference>
<feature type="compositionally biased region" description="Pro residues" evidence="6">
    <location>
        <begin position="350"/>
        <end position="368"/>
    </location>
</feature>
<dbReference type="PANTHER" id="PTHR42711">
    <property type="entry name" value="ABC TRANSPORTER ATP-BINDING PROTEIN"/>
    <property type="match status" value="1"/>
</dbReference>
<dbReference type="Proteomes" id="UP000249886">
    <property type="component" value="Unassembled WGS sequence"/>
</dbReference>
<organism evidence="8 9">
    <name type="scientific">Corynebacterium matruchotii</name>
    <dbReference type="NCBI Taxonomy" id="43768"/>
    <lineage>
        <taxon>Bacteria</taxon>
        <taxon>Bacillati</taxon>
        <taxon>Actinomycetota</taxon>
        <taxon>Actinomycetes</taxon>
        <taxon>Mycobacteriales</taxon>
        <taxon>Corynebacteriaceae</taxon>
        <taxon>Corynebacterium</taxon>
    </lineage>
</organism>
<feature type="compositionally biased region" description="Gly residues" evidence="6">
    <location>
        <begin position="437"/>
        <end position="449"/>
    </location>
</feature>
<dbReference type="GO" id="GO:0005886">
    <property type="term" value="C:plasma membrane"/>
    <property type="evidence" value="ECO:0007669"/>
    <property type="project" value="UniProtKB-SubCell"/>
</dbReference>
<evidence type="ECO:0000256" key="1">
    <source>
        <dbReference type="ARBA" id="ARBA00004202"/>
    </source>
</evidence>
<keyword evidence="5" id="KW-0046">Antibiotic resistance</keyword>
<evidence type="ECO:0000259" key="7">
    <source>
        <dbReference type="PROSITE" id="PS50893"/>
    </source>
</evidence>
<feature type="compositionally biased region" description="Low complexity" evidence="6">
    <location>
        <begin position="475"/>
        <end position="492"/>
    </location>
</feature>
<dbReference type="AlphaFoldDB" id="A0A6G9D5Z2"/>
<dbReference type="Pfam" id="PF00005">
    <property type="entry name" value="ABC_tran"/>
    <property type="match status" value="1"/>
</dbReference>
<dbReference type="SUPFAM" id="SSF52540">
    <property type="entry name" value="P-loop containing nucleoside triphosphate hydrolases"/>
    <property type="match status" value="1"/>
</dbReference>
<evidence type="ECO:0000256" key="5">
    <source>
        <dbReference type="ARBA" id="ARBA00023251"/>
    </source>
</evidence>
<gene>
    <name evidence="8" type="primary">drrA_5</name>
    <name evidence="8" type="ORF">NCTC10254_01941</name>
</gene>
<evidence type="ECO:0000313" key="8">
    <source>
        <dbReference type="EMBL" id="SPW30832.1"/>
    </source>
</evidence>
<dbReference type="SMART" id="SM00382">
    <property type="entry name" value="AAA"/>
    <property type="match status" value="1"/>
</dbReference>
<comment type="subcellular location">
    <subcellularLocation>
        <location evidence="1">Cell membrane</location>
        <topology evidence="1">Peripheral membrane protein</topology>
    </subcellularLocation>
</comment>
<dbReference type="GO" id="GO:0046677">
    <property type="term" value="P:response to antibiotic"/>
    <property type="evidence" value="ECO:0007669"/>
    <property type="project" value="UniProtKB-KW"/>
</dbReference>
<feature type="domain" description="ABC transporter" evidence="7">
    <location>
        <begin position="9"/>
        <end position="239"/>
    </location>
</feature>
<accession>A0A6G9D5Z2</accession>
<dbReference type="PANTHER" id="PTHR42711:SF19">
    <property type="entry name" value="DOXORUBICIN RESISTANCE ATP-BINDING PROTEIN DRRA"/>
    <property type="match status" value="1"/>
</dbReference>
<protein>
    <submittedName>
        <fullName evidence="8">ABC transporter ATP-binding protein</fullName>
        <ecNumber evidence="8">3.6.3.-</ecNumber>
    </submittedName>
</protein>
<dbReference type="GO" id="GO:0016887">
    <property type="term" value="F:ATP hydrolysis activity"/>
    <property type="evidence" value="ECO:0007669"/>
    <property type="project" value="InterPro"/>
</dbReference>
<comment type="caution">
    <text evidence="8">The sequence shown here is derived from an EMBL/GenBank/DDBJ whole genome shotgun (WGS) entry which is preliminary data.</text>
</comment>
<evidence type="ECO:0000256" key="3">
    <source>
        <dbReference type="ARBA" id="ARBA00022741"/>
    </source>
</evidence>
<dbReference type="PROSITE" id="PS50893">
    <property type="entry name" value="ABC_TRANSPORTER_2"/>
    <property type="match status" value="1"/>
</dbReference>
<dbReference type="InterPro" id="IPR050763">
    <property type="entry name" value="ABC_transporter_ATP-binding"/>
</dbReference>
<dbReference type="InterPro" id="IPR027417">
    <property type="entry name" value="P-loop_NTPase"/>
</dbReference>
<evidence type="ECO:0000256" key="4">
    <source>
        <dbReference type="ARBA" id="ARBA00022840"/>
    </source>
</evidence>
<evidence type="ECO:0000313" key="9">
    <source>
        <dbReference type="Proteomes" id="UP000249886"/>
    </source>
</evidence>
<reference evidence="8 9" key="1">
    <citation type="submission" date="2018-06" db="EMBL/GenBank/DDBJ databases">
        <authorList>
            <consortium name="Pathogen Informatics"/>
            <person name="Doyle S."/>
        </authorList>
    </citation>
    <scope>NUCLEOTIDE SEQUENCE [LARGE SCALE GENOMIC DNA]</scope>
    <source>
        <strain evidence="8 9">NCTC10254</strain>
    </source>
</reference>
<keyword evidence="3" id="KW-0547">Nucleotide-binding</keyword>
<keyword evidence="8" id="KW-0378">Hydrolase</keyword>
<dbReference type="EC" id="3.6.3.-" evidence="8"/>
<keyword evidence="2" id="KW-0813">Transport</keyword>
<evidence type="ECO:0000256" key="2">
    <source>
        <dbReference type="ARBA" id="ARBA00022448"/>
    </source>
</evidence>
<sequence>MTQQNYPAMMVTGLYKKFGDKIAVNNLNLTVPRGSIFGIVGPNGAGKTTMLNMATGLLRPDAGQAIICGFDMWHDPIPAKAAMGLLADGLPVFDRLTGEEYLQYLGALRGIPEADLAPRISELLHALGLEEATDKYIADYSAGMTKKILLAGALIHNPDVLILDEPLEAVDPVSSRVIQQILRAYAAAGGTVILSSHVMELVEGLCDRVAIIHHGTVRLEGDVKELAAQTSLTDLFVSIVGGGELTEGQLQWLQHNQPEQPLGQPYPPGQPDQRGMQPEQPNQPRRFGRQEPPQPASTARMGEPDDLGSEPTEQFDVSALRSVEPPRTSPPYPLRMPRNTPPADTADKPVVPPAQPEAYPPTSPPSPPRAGQQPYSSPPQAEQPGAKQPGRTIPTPSGYPYSSPPNPQPNPRQNYPNPPQYGQQPRPYSTNPTPTGTGAGTTAGTGTAAGPGQSYPDQPYSGNPYTDQFQQINSYPPAAETPDPTPTQQPYAGQHRQPTQNQPPQSPKPAQPESSEHEKPEDNQAEQQKPRFNNPYFNGPETWR</sequence>
<dbReference type="PRINTS" id="PR01217">
    <property type="entry name" value="PRICHEXTENSN"/>
</dbReference>